<protein>
    <recommendedName>
        <fullName evidence="4">JmjC domain-containing protein</fullName>
    </recommendedName>
</protein>
<keyword evidence="2" id="KW-0408">Iron</keyword>
<dbReference type="PANTHER" id="PTHR10694:SF33">
    <property type="entry name" value="LYSINE-SPECIFIC DEMETHYLASE 5"/>
    <property type="match status" value="1"/>
</dbReference>
<dbReference type="GO" id="GO:0005634">
    <property type="term" value="C:nucleus"/>
    <property type="evidence" value="ECO:0007669"/>
    <property type="project" value="TreeGrafter"/>
</dbReference>
<dbReference type="AlphaFoldDB" id="A0A7S0WZB7"/>
<name>A0A7S0WZB7_9CHLO</name>
<feature type="region of interest" description="Disordered" evidence="3">
    <location>
        <begin position="125"/>
        <end position="174"/>
    </location>
</feature>
<dbReference type="GO" id="GO:0010468">
    <property type="term" value="P:regulation of gene expression"/>
    <property type="evidence" value="ECO:0007669"/>
    <property type="project" value="TreeGrafter"/>
</dbReference>
<evidence type="ECO:0000256" key="1">
    <source>
        <dbReference type="ARBA" id="ARBA00022723"/>
    </source>
</evidence>
<organism evidence="5">
    <name type="scientific">Chlamydomonas leiostraca</name>
    <dbReference type="NCBI Taxonomy" id="1034604"/>
    <lineage>
        <taxon>Eukaryota</taxon>
        <taxon>Viridiplantae</taxon>
        <taxon>Chlorophyta</taxon>
        <taxon>core chlorophytes</taxon>
        <taxon>Chlorophyceae</taxon>
        <taxon>CS clade</taxon>
        <taxon>Chlamydomonadales</taxon>
        <taxon>Chlamydomonadaceae</taxon>
        <taxon>Chlamydomonas</taxon>
    </lineage>
</organism>
<keyword evidence="1" id="KW-0479">Metal-binding</keyword>
<dbReference type="Gene3D" id="2.60.120.650">
    <property type="entry name" value="Cupin"/>
    <property type="match status" value="1"/>
</dbReference>
<dbReference type="InterPro" id="IPR003347">
    <property type="entry name" value="JmjC_dom"/>
</dbReference>
<feature type="compositionally biased region" description="Polar residues" evidence="3">
    <location>
        <begin position="458"/>
        <end position="472"/>
    </location>
</feature>
<evidence type="ECO:0000259" key="4">
    <source>
        <dbReference type="SMART" id="SM00558"/>
    </source>
</evidence>
<evidence type="ECO:0000256" key="2">
    <source>
        <dbReference type="ARBA" id="ARBA00023004"/>
    </source>
</evidence>
<gene>
    <name evidence="5" type="ORF">CLEI1391_LOCUS17539</name>
</gene>
<dbReference type="SUPFAM" id="SSF51197">
    <property type="entry name" value="Clavaminate synthase-like"/>
    <property type="match status" value="1"/>
</dbReference>
<dbReference type="GO" id="GO:0046872">
    <property type="term" value="F:metal ion binding"/>
    <property type="evidence" value="ECO:0007669"/>
    <property type="project" value="UniProtKB-KW"/>
</dbReference>
<dbReference type="EMBL" id="HBFB01031306">
    <property type="protein sequence ID" value="CAD8693356.1"/>
    <property type="molecule type" value="Transcribed_RNA"/>
</dbReference>
<feature type="compositionally biased region" description="Low complexity" evidence="3">
    <location>
        <begin position="510"/>
        <end position="526"/>
    </location>
</feature>
<dbReference type="GO" id="GO:0141052">
    <property type="term" value="F:histone H3 demethylase activity"/>
    <property type="evidence" value="ECO:0007669"/>
    <property type="project" value="UniProtKB-ARBA"/>
</dbReference>
<dbReference type="SMART" id="SM00558">
    <property type="entry name" value="JmjC"/>
    <property type="match status" value="1"/>
</dbReference>
<dbReference type="GO" id="GO:0000785">
    <property type="term" value="C:chromatin"/>
    <property type="evidence" value="ECO:0007669"/>
    <property type="project" value="TreeGrafter"/>
</dbReference>
<evidence type="ECO:0000256" key="3">
    <source>
        <dbReference type="SAM" id="MobiDB-lite"/>
    </source>
</evidence>
<feature type="domain" description="JmjC" evidence="4">
    <location>
        <begin position="531"/>
        <end position="699"/>
    </location>
</feature>
<reference evidence="5" key="1">
    <citation type="submission" date="2021-01" db="EMBL/GenBank/DDBJ databases">
        <authorList>
            <person name="Corre E."/>
            <person name="Pelletier E."/>
            <person name="Niang G."/>
            <person name="Scheremetjew M."/>
            <person name="Finn R."/>
            <person name="Kale V."/>
            <person name="Holt S."/>
            <person name="Cochrane G."/>
            <person name="Meng A."/>
            <person name="Brown T."/>
            <person name="Cohen L."/>
        </authorList>
    </citation>
    <scope>NUCLEOTIDE SEQUENCE</scope>
    <source>
        <strain evidence="5">SAG 11-49</strain>
    </source>
</reference>
<proteinExistence type="predicted"/>
<dbReference type="Pfam" id="PF02373">
    <property type="entry name" value="JmjC"/>
    <property type="match status" value="1"/>
</dbReference>
<accession>A0A7S0WZB7</accession>
<feature type="compositionally biased region" description="Polar residues" evidence="3">
    <location>
        <begin position="149"/>
        <end position="168"/>
    </location>
</feature>
<feature type="region of interest" description="Disordered" evidence="3">
    <location>
        <begin position="447"/>
        <end position="528"/>
    </location>
</feature>
<dbReference type="PANTHER" id="PTHR10694">
    <property type="entry name" value="LYSINE-SPECIFIC DEMETHYLASE"/>
    <property type="match status" value="1"/>
</dbReference>
<sequence>MAQPKPTPKPPKLQWSSSLLADWQPGQKWDVDPYEHSKPEERAKRARLAWQDKPRTFHSLYHENKQRVEDCWTKCAAMQTCRDLAEELHQALEKAPLEDLRPNAAGEKSRIFSRAQAMKRVLEKADPTLVSETATDATEEPGSTHDPSKLTSRQHTNKQMRIQRSSNEAEPDATPDQCVMSVCLLMAALYEQTPFTQGDVRKRIYSDFTLLKRHFRQDELVVLHGRSGPVRELFDSIKDLDKRGGLQNLIGIRFEDWKVYDRVSKFIMAEELEAQVTAITSEGPVGKFVCRLHTFVTLCTLHMRLTRELFAAAFADTHPPKGQNEWMTSKDELDFVDFTEAMARNTPFRHAPREPQFYCWMYAPEVNAPTDMLERIFGKGACRLPAMNDACAMPDDAVHHVSPEEGYSLDVDRACQVDWAEETSSLCPVGYPWCDDLLGAYFDRIRRQGGRRPPGSKASAQGNGHTHGSTPTPAVKQEQPPMSAAAGVVSQQAGSIKSEHQSAPGATPVANGQAHANGGAPAATAAPERKAALHNAEETGRLALPLGMFLVGIICSGSYTNTQIHVEDLLLMSINLNIFGAPKVWWWLPQEAVQAFKEYGEEMTEGGRRELYTKSISPFLLDNDTHTEHLLPLTILRDIGAKRALQMPGMAVLTMPGYAFHFTTSIGFNIAESANLFLEVMGWTFEKLWLSRPVEQYSSDQEEDDMAKYLHDTGVLATLGIPYRKPRHAAEVHRELAPRVPGGFYQDSATGKELRRCLVNPDHVKYVAMPPPMPVFKMDAKGTVVPVPGSGATALPPNVVITV</sequence>
<evidence type="ECO:0000313" key="5">
    <source>
        <dbReference type="EMBL" id="CAD8693356.1"/>
    </source>
</evidence>